<sequence length="146" mass="15451">MNQEVFIMKKGVKKQMAAAALSLLTVSGIGLSGANVVKAASPLKNKATINITAKKVRKPVRKTSSCSVKKGKSIWVGPSYGGVHPSTKNWKSSNSRIATVATKGDSEGGHKVTAKKKGKVTISCIVSKTSGHWVKGDVFKWTVTVK</sequence>
<organism evidence="2 3">
    <name type="scientific">Anaerostipes hadrus</name>
    <dbReference type="NCBI Taxonomy" id="649756"/>
    <lineage>
        <taxon>Bacteria</taxon>
        <taxon>Bacillati</taxon>
        <taxon>Bacillota</taxon>
        <taxon>Clostridia</taxon>
        <taxon>Lachnospirales</taxon>
        <taxon>Lachnospiraceae</taxon>
        <taxon>Anaerostipes</taxon>
    </lineage>
</organism>
<gene>
    <name evidence="2" type="ORF">G5A72_11990</name>
</gene>
<dbReference type="Proteomes" id="UP001644750">
    <property type="component" value="Unassembled WGS sequence"/>
</dbReference>
<dbReference type="InterPro" id="IPR008964">
    <property type="entry name" value="Invasin/intimin_cell_adhesion"/>
</dbReference>
<comment type="caution">
    <text evidence="2">The sequence shown here is derived from an EMBL/GenBank/DDBJ whole genome shotgun (WGS) entry which is preliminary data.</text>
</comment>
<dbReference type="Pfam" id="PF02368">
    <property type="entry name" value="Big_2"/>
    <property type="match status" value="1"/>
</dbReference>
<name>A0ABX2I0C9_ANAHA</name>
<proteinExistence type="predicted"/>
<feature type="domain" description="BIG2" evidence="1">
    <location>
        <begin position="89"/>
        <end position="131"/>
    </location>
</feature>
<evidence type="ECO:0000259" key="1">
    <source>
        <dbReference type="Pfam" id="PF02368"/>
    </source>
</evidence>
<protein>
    <recommendedName>
        <fullName evidence="1">BIG2 domain-containing protein</fullName>
    </recommendedName>
</protein>
<dbReference type="InterPro" id="IPR003343">
    <property type="entry name" value="Big_2"/>
</dbReference>
<dbReference type="SUPFAM" id="SSF49373">
    <property type="entry name" value="Invasin/intimin cell-adhesion fragments"/>
    <property type="match status" value="1"/>
</dbReference>
<keyword evidence="3" id="KW-1185">Reference proteome</keyword>
<accession>A0ABX2I0C9</accession>
<evidence type="ECO:0000313" key="3">
    <source>
        <dbReference type="Proteomes" id="UP001644750"/>
    </source>
</evidence>
<evidence type="ECO:0000313" key="2">
    <source>
        <dbReference type="EMBL" id="NSJ80287.1"/>
    </source>
</evidence>
<reference evidence="2 3" key="1">
    <citation type="journal article" date="2020" name="Cell Host Microbe">
        <title>Functional and Genomic Variation between Human-Derived Isolates of Lachnospiraceae Reveals Inter- and Intra-Species Diversity.</title>
        <authorList>
            <person name="Sorbara M.T."/>
            <person name="Littmann E.R."/>
            <person name="Fontana E."/>
            <person name="Moody T.U."/>
            <person name="Kohout C.E."/>
            <person name="Gjonbalaj M."/>
            <person name="Eaton V."/>
            <person name="Seok R."/>
            <person name="Leiner I.M."/>
            <person name="Pamer E.G."/>
        </authorList>
    </citation>
    <scope>NUCLEOTIDE SEQUENCE [LARGE SCALE GENOMIC DNA]</scope>
    <source>
        <strain evidence="2 3">MSK.14.57</strain>
    </source>
</reference>
<dbReference type="EMBL" id="JAAITB010000028">
    <property type="protein sequence ID" value="NSJ80287.1"/>
    <property type="molecule type" value="Genomic_DNA"/>
</dbReference>
<dbReference type="Gene3D" id="2.60.40.1080">
    <property type="match status" value="1"/>
</dbReference>